<proteinExistence type="predicted"/>
<protein>
    <submittedName>
        <fullName evidence="2">Uncharacterized protein</fullName>
    </submittedName>
</protein>
<dbReference type="RefSeq" id="WP_072579374.1">
    <property type="nucleotide sequence ID" value="NZ_CP016020.1"/>
</dbReference>
<dbReference type="Proteomes" id="UP000181936">
    <property type="component" value="Chromosome"/>
</dbReference>
<dbReference type="STRING" id="1547283.A9C19_07405"/>
<feature type="transmembrane region" description="Helical" evidence="1">
    <location>
        <begin position="50"/>
        <end position="67"/>
    </location>
</feature>
<evidence type="ECO:0000313" key="3">
    <source>
        <dbReference type="Proteomes" id="UP000181936"/>
    </source>
</evidence>
<evidence type="ECO:0000256" key="1">
    <source>
        <dbReference type="SAM" id="Phobius"/>
    </source>
</evidence>
<dbReference type="PIRSF" id="PIRSF036710">
    <property type="entry name" value="YphA_Bacsu"/>
    <property type="match status" value="1"/>
</dbReference>
<dbReference type="Pfam" id="PF24124">
    <property type="entry name" value="YphA"/>
    <property type="match status" value="1"/>
</dbReference>
<accession>A0A1L3MQQ4</accession>
<keyword evidence="1" id="KW-0472">Membrane</keyword>
<keyword evidence="1" id="KW-0812">Transmembrane</keyword>
<dbReference type="InterPro" id="IPR014617">
    <property type="entry name" value="YphA_Bacsu"/>
</dbReference>
<feature type="transmembrane region" description="Helical" evidence="1">
    <location>
        <begin position="100"/>
        <end position="122"/>
    </location>
</feature>
<feature type="transmembrane region" description="Helical" evidence="1">
    <location>
        <begin position="74"/>
        <end position="94"/>
    </location>
</feature>
<organism evidence="2 3">
    <name type="scientific">Bacillus weihaiensis</name>
    <dbReference type="NCBI Taxonomy" id="1547283"/>
    <lineage>
        <taxon>Bacteria</taxon>
        <taxon>Bacillati</taxon>
        <taxon>Bacillota</taxon>
        <taxon>Bacilli</taxon>
        <taxon>Bacillales</taxon>
        <taxon>Bacillaceae</taxon>
        <taxon>Bacillus</taxon>
    </lineage>
</organism>
<evidence type="ECO:0000313" key="2">
    <source>
        <dbReference type="EMBL" id="APH04584.1"/>
    </source>
</evidence>
<dbReference type="AlphaFoldDB" id="A0A1L3MQQ4"/>
<dbReference type="EMBL" id="CP016020">
    <property type="protein sequence ID" value="APH04584.1"/>
    <property type="molecule type" value="Genomic_DNA"/>
</dbReference>
<gene>
    <name evidence="2" type="ORF">A9C19_07405</name>
</gene>
<dbReference type="OrthoDB" id="2965169at2"/>
<reference evidence="2 3" key="1">
    <citation type="journal article" date="2016" name="Sci. Rep.">
        <title>Complete genome sequence and transcriptomic analysis of a novel marine strain Bacillus weihaiensis reveals the mechanism of brown algae degradation.</title>
        <authorList>
            <person name="Zhu Y."/>
            <person name="Chen P."/>
            <person name="Bao Y."/>
            <person name="Men Y."/>
            <person name="Zeng Y."/>
            <person name="Yang J."/>
            <person name="Sun J."/>
            <person name="Sun Y."/>
        </authorList>
    </citation>
    <scope>NUCLEOTIDE SEQUENCE [LARGE SCALE GENOMIC DNA]</scope>
    <source>
        <strain evidence="2 3">Alg07</strain>
    </source>
</reference>
<feature type="transmembrane region" description="Helical" evidence="1">
    <location>
        <begin position="6"/>
        <end position="22"/>
    </location>
</feature>
<feature type="transmembrane region" description="Helical" evidence="1">
    <location>
        <begin position="153"/>
        <end position="176"/>
    </location>
</feature>
<keyword evidence="1" id="KW-1133">Transmembrane helix</keyword>
<sequence>MEGIIFYWLLWLAWIYSTFIMVKNHFRLKLSFVILLIIFLSNQYVNIGGFEVNVAYFIFLLSGYYLVCKERKKIVLLIFSIATATFAYASMMLFKLYDPVWFVFDYRIMFSVIVGSLSLYLGKNISEKYGIFILSVCQGEYLYQKILSQFHNGLMVGGFLFLDMLVMGCSFMYLCLRLQYVASFIEQMVLKIQKQPKEKQG</sequence>
<name>A0A1L3MQQ4_9BACI</name>
<keyword evidence="3" id="KW-1185">Reference proteome</keyword>
<dbReference type="KEGG" id="bwh:A9C19_07405"/>